<dbReference type="InterPro" id="IPR057326">
    <property type="entry name" value="KR_dom"/>
</dbReference>
<evidence type="ECO:0000256" key="1">
    <source>
        <dbReference type="ARBA" id="ARBA00006484"/>
    </source>
</evidence>
<dbReference type="SMART" id="SM00822">
    <property type="entry name" value="PKS_KR"/>
    <property type="match status" value="1"/>
</dbReference>
<dbReference type="EMBL" id="JAGIOO010000001">
    <property type="protein sequence ID" value="MBP2478266.1"/>
    <property type="molecule type" value="Genomic_DNA"/>
</dbReference>
<keyword evidence="7" id="KW-1185">Reference proteome</keyword>
<reference evidence="6 7" key="1">
    <citation type="submission" date="2021-03" db="EMBL/GenBank/DDBJ databases">
        <title>Sequencing the genomes of 1000 actinobacteria strains.</title>
        <authorList>
            <person name="Klenk H.-P."/>
        </authorList>
    </citation>
    <scope>NUCLEOTIDE SEQUENCE [LARGE SCALE GENOMIC DNA]</scope>
    <source>
        <strain evidence="6 7">DSM 44580</strain>
    </source>
</reference>
<evidence type="ECO:0000256" key="3">
    <source>
        <dbReference type="ARBA" id="ARBA00023002"/>
    </source>
</evidence>
<dbReference type="PRINTS" id="PR00080">
    <property type="entry name" value="SDRFAMILY"/>
</dbReference>
<comment type="similarity">
    <text evidence="1 4">Belongs to the short-chain dehydrogenases/reductases (SDR) family.</text>
</comment>
<dbReference type="InterPro" id="IPR002347">
    <property type="entry name" value="SDR_fam"/>
</dbReference>
<evidence type="ECO:0000313" key="6">
    <source>
        <dbReference type="EMBL" id="MBP2478266.1"/>
    </source>
</evidence>
<sequence length="279" mass="29222">MQDLNGKVAVITGAAGGIGVALATALAEAGANLVLSDVDGAAAERLAGELGAKGVKAIGVRTDVADADEVRALADRTYAEFGAAHVLCNNAGIGSSGFTWRLTLAEWKRAVDINLWGVIHGLHAFLPRMREQEEGHIVNTASVSGLLAGVATAPYAATKHAVVGLTETLQHELTVTKSPLRASVLAPAWTQSAIHSSTPVPRGEGIEGEILAKMHSSIGAAVTNGKPAIEVANAVVDAIRAQRFWVLTHPDFFPVITDRFERATRGEEPVIPPVFPKQR</sequence>
<dbReference type="CDD" id="cd05233">
    <property type="entry name" value="SDR_c"/>
    <property type="match status" value="1"/>
</dbReference>
<evidence type="ECO:0000256" key="4">
    <source>
        <dbReference type="RuleBase" id="RU000363"/>
    </source>
</evidence>
<dbReference type="Gene3D" id="3.40.50.720">
    <property type="entry name" value="NAD(P)-binding Rossmann-like Domain"/>
    <property type="match status" value="1"/>
</dbReference>
<dbReference type="PANTHER" id="PTHR43391">
    <property type="entry name" value="RETINOL DEHYDROGENASE-RELATED"/>
    <property type="match status" value="1"/>
</dbReference>
<evidence type="ECO:0000313" key="7">
    <source>
        <dbReference type="Proteomes" id="UP001519363"/>
    </source>
</evidence>
<dbReference type="PANTHER" id="PTHR43391:SF14">
    <property type="entry name" value="DEHYDROGENASE_REDUCTASE SDR FAMILY PROTEIN 7-LIKE"/>
    <property type="match status" value="1"/>
</dbReference>
<dbReference type="PROSITE" id="PS00061">
    <property type="entry name" value="ADH_SHORT"/>
    <property type="match status" value="1"/>
</dbReference>
<dbReference type="PRINTS" id="PR00081">
    <property type="entry name" value="GDHRDH"/>
</dbReference>
<feature type="domain" description="Ketoreductase" evidence="5">
    <location>
        <begin position="7"/>
        <end position="192"/>
    </location>
</feature>
<comment type="caution">
    <text evidence="6">The sequence shown here is derived from an EMBL/GenBank/DDBJ whole genome shotgun (WGS) entry which is preliminary data.</text>
</comment>
<name>A0ABS5APB3_9PSEU</name>
<evidence type="ECO:0000259" key="5">
    <source>
        <dbReference type="SMART" id="SM00822"/>
    </source>
</evidence>
<organism evidence="6 7">
    <name type="scientific">Crossiella equi</name>
    <dbReference type="NCBI Taxonomy" id="130796"/>
    <lineage>
        <taxon>Bacteria</taxon>
        <taxon>Bacillati</taxon>
        <taxon>Actinomycetota</taxon>
        <taxon>Actinomycetes</taxon>
        <taxon>Pseudonocardiales</taxon>
        <taxon>Pseudonocardiaceae</taxon>
        <taxon>Crossiella</taxon>
    </lineage>
</organism>
<keyword evidence="2" id="KW-0521">NADP</keyword>
<protein>
    <submittedName>
        <fullName evidence="6">NAD(P)-dependent dehydrogenase (Short-subunit alcohol dehydrogenase family)</fullName>
    </submittedName>
</protein>
<dbReference type="SUPFAM" id="SSF51735">
    <property type="entry name" value="NAD(P)-binding Rossmann-fold domains"/>
    <property type="match status" value="1"/>
</dbReference>
<dbReference type="InterPro" id="IPR036291">
    <property type="entry name" value="NAD(P)-bd_dom_sf"/>
</dbReference>
<dbReference type="RefSeq" id="WP_086785929.1">
    <property type="nucleotide sequence ID" value="NZ_JAGIOO010000001.1"/>
</dbReference>
<dbReference type="InterPro" id="IPR020904">
    <property type="entry name" value="Sc_DH/Rdtase_CS"/>
</dbReference>
<dbReference type="Proteomes" id="UP001519363">
    <property type="component" value="Unassembled WGS sequence"/>
</dbReference>
<accession>A0ABS5APB3</accession>
<keyword evidence="3" id="KW-0560">Oxidoreductase</keyword>
<dbReference type="Pfam" id="PF00106">
    <property type="entry name" value="adh_short"/>
    <property type="match status" value="1"/>
</dbReference>
<proteinExistence type="inferred from homology"/>
<evidence type="ECO:0000256" key="2">
    <source>
        <dbReference type="ARBA" id="ARBA00022857"/>
    </source>
</evidence>
<gene>
    <name evidence="6" type="ORF">JOF53_007138</name>
</gene>